<keyword evidence="3" id="KW-1185">Reference proteome</keyword>
<dbReference type="EMBL" id="JAKVQD010000005">
    <property type="protein sequence ID" value="MCH4553379.1"/>
    <property type="molecule type" value="Genomic_DNA"/>
</dbReference>
<feature type="chain" id="PRO_5046663945" description="Dihydrolipoamide dehydrogenase" evidence="1">
    <location>
        <begin position="19"/>
        <end position="163"/>
    </location>
</feature>
<evidence type="ECO:0008006" key="4">
    <source>
        <dbReference type="Google" id="ProtNLM"/>
    </source>
</evidence>
<keyword evidence="1" id="KW-0732">Signal</keyword>
<dbReference type="RefSeq" id="WP_240574219.1">
    <property type="nucleotide sequence ID" value="NZ_CP136709.1"/>
</dbReference>
<dbReference type="PROSITE" id="PS51257">
    <property type="entry name" value="PROKAR_LIPOPROTEIN"/>
    <property type="match status" value="1"/>
</dbReference>
<dbReference type="Proteomes" id="UP001156141">
    <property type="component" value="Unassembled WGS sequence"/>
</dbReference>
<name>A0ABS9RK93_9FLAO</name>
<proteinExistence type="predicted"/>
<comment type="caution">
    <text evidence="2">The sequence shown here is derived from an EMBL/GenBank/DDBJ whole genome shotgun (WGS) entry which is preliminary data.</text>
</comment>
<reference evidence="2" key="1">
    <citation type="submission" date="2022-02" db="EMBL/GenBank/DDBJ databases">
        <title>Aestuariibaculum sp., a marine bacterium isolated from sediment in Guangxi.</title>
        <authorList>
            <person name="Ying J."/>
        </authorList>
    </citation>
    <scope>NUCLEOTIDE SEQUENCE</scope>
    <source>
        <strain evidence="2">L182</strain>
    </source>
</reference>
<accession>A0ABS9RK93</accession>
<protein>
    <recommendedName>
        <fullName evidence="4">Dihydrolipoamide dehydrogenase</fullName>
    </recommendedName>
</protein>
<evidence type="ECO:0000313" key="2">
    <source>
        <dbReference type="EMBL" id="MCH4553379.1"/>
    </source>
</evidence>
<feature type="signal peptide" evidence="1">
    <location>
        <begin position="1"/>
        <end position="18"/>
    </location>
</feature>
<evidence type="ECO:0000256" key="1">
    <source>
        <dbReference type="SAM" id="SignalP"/>
    </source>
</evidence>
<gene>
    <name evidence="2" type="ORF">MKW35_12180</name>
</gene>
<evidence type="ECO:0000313" key="3">
    <source>
        <dbReference type="Proteomes" id="UP001156141"/>
    </source>
</evidence>
<organism evidence="2 3">
    <name type="scientific">Aestuariibaculum lutulentum</name>
    <dbReference type="NCBI Taxonomy" id="2920935"/>
    <lineage>
        <taxon>Bacteria</taxon>
        <taxon>Pseudomonadati</taxon>
        <taxon>Bacteroidota</taxon>
        <taxon>Flavobacteriia</taxon>
        <taxon>Flavobacteriales</taxon>
        <taxon>Flavobacteriaceae</taxon>
    </lineage>
</organism>
<sequence length="163" mass="18428">MKKLIYLFALSISFLACEGPQGPPGLPGSDGGLFVASAFEIEINFNAANNYEYIENYGFDVYPSDVVMVYISWETDNGQDIWRALPQTTYFNEGTLIYNFDFTQDDVRFFLDGDIDFSILASEWTQNQVFRVVVIPADNVDGLDLNNYNNVIESLNIQSLKAQ</sequence>